<dbReference type="Proteomes" id="UP000324748">
    <property type="component" value="Unassembled WGS sequence"/>
</dbReference>
<evidence type="ECO:0000313" key="3">
    <source>
        <dbReference type="Proteomes" id="UP000324748"/>
    </source>
</evidence>
<reference evidence="3 4" key="1">
    <citation type="submission" date="2019-05" db="EMBL/GenBank/DDBJ databases">
        <title>Emergence of the Ug99 lineage of the wheat stem rust pathogen through somatic hybridization.</title>
        <authorList>
            <person name="Li F."/>
            <person name="Upadhyaya N.M."/>
            <person name="Sperschneider J."/>
            <person name="Matny O."/>
            <person name="Nguyen-Phuc H."/>
            <person name="Mago R."/>
            <person name="Raley C."/>
            <person name="Miller M.E."/>
            <person name="Silverstein K.A.T."/>
            <person name="Henningsen E."/>
            <person name="Hirsch C.D."/>
            <person name="Visser B."/>
            <person name="Pretorius Z.A."/>
            <person name="Steffenson B.J."/>
            <person name="Schwessinger B."/>
            <person name="Dodds P.N."/>
            <person name="Figueroa M."/>
        </authorList>
    </citation>
    <scope>NUCLEOTIDE SEQUENCE [LARGE SCALE GENOMIC DNA]</scope>
    <source>
        <strain evidence="1">21-0</strain>
        <strain evidence="2 4">Ug99</strain>
    </source>
</reference>
<keyword evidence="3" id="KW-1185">Reference proteome</keyword>
<comment type="caution">
    <text evidence="1">The sequence shown here is derived from an EMBL/GenBank/DDBJ whole genome shotgun (WGS) entry which is preliminary data.</text>
</comment>
<gene>
    <name evidence="1" type="ORF">PGT21_003106</name>
    <name evidence="2" type="ORF">PGTUg99_018054</name>
</gene>
<proteinExistence type="predicted"/>
<evidence type="ECO:0000313" key="4">
    <source>
        <dbReference type="Proteomes" id="UP000325313"/>
    </source>
</evidence>
<dbReference type="EMBL" id="VSWC01000106">
    <property type="protein sequence ID" value="KAA1085323.1"/>
    <property type="molecule type" value="Genomic_DNA"/>
</dbReference>
<protein>
    <submittedName>
        <fullName evidence="1">Uncharacterized protein</fullName>
    </submittedName>
</protein>
<dbReference type="Proteomes" id="UP000325313">
    <property type="component" value="Unassembled WGS sequence"/>
</dbReference>
<accession>A0A5B0N9R1</accession>
<evidence type="ECO:0000313" key="1">
    <source>
        <dbReference type="EMBL" id="KAA1085323.1"/>
    </source>
</evidence>
<evidence type="ECO:0000313" key="2">
    <source>
        <dbReference type="EMBL" id="KAA1128064.1"/>
    </source>
</evidence>
<name>A0A5B0N9R1_PUCGR</name>
<organism evidence="1 3">
    <name type="scientific">Puccinia graminis f. sp. tritici</name>
    <dbReference type="NCBI Taxonomy" id="56615"/>
    <lineage>
        <taxon>Eukaryota</taxon>
        <taxon>Fungi</taxon>
        <taxon>Dikarya</taxon>
        <taxon>Basidiomycota</taxon>
        <taxon>Pucciniomycotina</taxon>
        <taxon>Pucciniomycetes</taxon>
        <taxon>Pucciniales</taxon>
        <taxon>Pucciniaceae</taxon>
        <taxon>Puccinia</taxon>
    </lineage>
</organism>
<dbReference type="AlphaFoldDB" id="A0A5B0N9R1"/>
<dbReference type="EMBL" id="VDEP01000145">
    <property type="protein sequence ID" value="KAA1128064.1"/>
    <property type="molecule type" value="Genomic_DNA"/>
</dbReference>
<sequence>MKVYSRLQQAVLVAPSLLNALQCMAAHIPNNKGISTDSADSVISTSREINLGGERSSSTILSEDDENLKRKIALLNDQEYCMKKDFSVLSFDMMSISKSLRDGSDKKIRKHSAELESNQNFIRFQTQQKIFELRRKIKKLKNQEKLVENYIPDYKVFPNFQTQHGKFDPLFLDGKMLAIDDSIVKAMIENLREAFDDLNSLRHMKYDIEIRNSAFSLKELILHQIEYMYKYNLISYFHVRYFMRMENSSNSKL</sequence>